<feature type="transmembrane region" description="Helical" evidence="1">
    <location>
        <begin position="85"/>
        <end position="104"/>
    </location>
</feature>
<reference evidence="2 3" key="1">
    <citation type="submission" date="2016-06" db="EMBL/GenBank/DDBJ databases">
        <authorList>
            <person name="Kjaerup R.B."/>
            <person name="Dalgaard T.S."/>
            <person name="Juul-Madsen H.R."/>
        </authorList>
    </citation>
    <scope>NUCLEOTIDE SEQUENCE [LARGE SCALE GENOMIC DNA]</scope>
    <source>
        <strain evidence="2">LMG947</strain>
    </source>
</reference>
<keyword evidence="1" id="KW-1133">Transmembrane helix</keyword>
<dbReference type="SUPFAM" id="SSF63829">
    <property type="entry name" value="Calcium-dependent phosphotriesterase"/>
    <property type="match status" value="2"/>
</dbReference>
<accession>A0A1C3NIF6</accession>
<dbReference type="PANTHER" id="PTHR45138">
    <property type="entry name" value="REGULATORY COMPONENTS OF SENSORY TRANSDUCTION SYSTEM"/>
    <property type="match status" value="1"/>
</dbReference>
<dbReference type="Gene3D" id="2.130.10.10">
    <property type="entry name" value="YVTN repeat-like/Quinoprotein amine dehydrogenase"/>
    <property type="match status" value="3"/>
</dbReference>
<dbReference type="Proteomes" id="UP000092503">
    <property type="component" value="Unassembled WGS sequence"/>
</dbReference>
<name>A0A1C3NIF6_9XANT</name>
<dbReference type="GO" id="GO:0052621">
    <property type="term" value="F:diguanylate cyclase activity"/>
    <property type="evidence" value="ECO:0007669"/>
    <property type="project" value="TreeGrafter"/>
</dbReference>
<dbReference type="GO" id="GO:0005886">
    <property type="term" value="C:plasma membrane"/>
    <property type="evidence" value="ECO:0007669"/>
    <property type="project" value="TreeGrafter"/>
</dbReference>
<evidence type="ECO:0000313" key="3">
    <source>
        <dbReference type="Proteomes" id="UP000092503"/>
    </source>
</evidence>
<dbReference type="InterPro" id="IPR011110">
    <property type="entry name" value="Reg_prop"/>
</dbReference>
<keyword evidence="1" id="KW-0472">Membrane</keyword>
<evidence type="ECO:0000313" key="2">
    <source>
        <dbReference type="EMBL" id="SBV50127.1"/>
    </source>
</evidence>
<dbReference type="GO" id="GO:1902201">
    <property type="term" value="P:negative regulation of bacterial-type flagellum-dependent cell motility"/>
    <property type="evidence" value="ECO:0007669"/>
    <property type="project" value="TreeGrafter"/>
</dbReference>
<dbReference type="AlphaFoldDB" id="A0A1C3NIF6"/>
<dbReference type="Pfam" id="PF07494">
    <property type="entry name" value="Reg_prop"/>
    <property type="match status" value="3"/>
</dbReference>
<dbReference type="EMBL" id="FLTX01000011">
    <property type="protein sequence ID" value="SBV50127.1"/>
    <property type="molecule type" value="Genomic_DNA"/>
</dbReference>
<dbReference type="STRING" id="56449.XBLMG947_0903"/>
<protein>
    <submittedName>
        <fullName evidence="2">Uncharacterized protein</fullName>
    </submittedName>
</protein>
<keyword evidence="1" id="KW-0812">Transmembrane</keyword>
<gene>
    <name evidence="2" type="ORF">XBLMG947_0903</name>
</gene>
<dbReference type="PANTHER" id="PTHR45138:SF24">
    <property type="entry name" value="DIGUANYLATE CYCLASE DGCC-RELATED"/>
    <property type="match status" value="1"/>
</dbReference>
<organism evidence="2 3">
    <name type="scientific">Xanthomonas bromi</name>
    <dbReference type="NCBI Taxonomy" id="56449"/>
    <lineage>
        <taxon>Bacteria</taxon>
        <taxon>Pseudomonadati</taxon>
        <taxon>Pseudomonadota</taxon>
        <taxon>Gammaproteobacteria</taxon>
        <taxon>Lysobacterales</taxon>
        <taxon>Lysobacteraceae</taxon>
        <taxon>Xanthomonas</taxon>
    </lineage>
</organism>
<proteinExistence type="predicted"/>
<dbReference type="InterPro" id="IPR050469">
    <property type="entry name" value="Diguanylate_Cyclase"/>
</dbReference>
<dbReference type="InterPro" id="IPR015943">
    <property type="entry name" value="WD40/YVTN_repeat-like_dom_sf"/>
</dbReference>
<sequence>MGLCALFRAVAWREVLAGPRIGPSSKPFDLELPARERVAAFLPTIPSVNGVLCVMNDGVGVWQTGESSCGVQASARRKHRPPRHWLGLSACLLLAFWSLAATAATPGTARLRDYAIDSWSSRNGLPHNSLRGIAQTRDGYLWFATWEGLVRYHGLEFSVIDRSTRPGLPDNGVGALYVDRDGALWPSDARGNLVRHGADGQWQQWQRRGQWPQALIHAMTMDAEGRMWLLFEGHGLCCLSPDGRFDYFPPADGGPLQSSFQRMVFDAQGRLLIGTFDGLIYREADGRMHRAPAAFGFPPRLAWPYRATDGTVWVVAGDQLYRVQGERAERVHRVPGQGHFTAMLQDRHGDLWLGSENQGLLRIGPYGVEHLPAGRSLPTGRIVSLREDAEGNIWVGANGGLFRLRETLFTSYSQRDGLSGDYSRALLEDRDGSLWIAGTAGLDRMLPDGRIVSMPVVTPSGRRLSVLSLALDRHGDLWVGTYADGVFVLRGGRLLRHYDEADGIPLGHIRAIVIDDHDAVWLATQRGVVQLVDGKRAALAVEGLPTGVVTALASVDGALWIGSVDGAAVLRNGKLQQLNLEGLGGRAACSVFRPSATPCGSRPIAACIASAMAFSHAWVWSRACRWTRCSMSSKTGLAMRGSAAIAACCASNSRRSMPLPMGTARWPSSAMARSMAWAMRRPTAVPAPACCGVPTARSGW</sequence>
<dbReference type="GO" id="GO:0043709">
    <property type="term" value="P:cell adhesion involved in single-species biofilm formation"/>
    <property type="evidence" value="ECO:0007669"/>
    <property type="project" value="TreeGrafter"/>
</dbReference>
<evidence type="ECO:0000256" key="1">
    <source>
        <dbReference type="SAM" id="Phobius"/>
    </source>
</evidence>